<dbReference type="EMBL" id="LUCH01004015">
    <property type="protein sequence ID" value="KAF5399484.1"/>
    <property type="molecule type" value="Genomic_DNA"/>
</dbReference>
<name>A0A8J4T7S7_9TREM</name>
<keyword evidence="2" id="KW-1185">Reference proteome</keyword>
<dbReference type="Proteomes" id="UP000748531">
    <property type="component" value="Unassembled WGS sequence"/>
</dbReference>
<dbReference type="GO" id="GO:0005930">
    <property type="term" value="C:axoneme"/>
    <property type="evidence" value="ECO:0007669"/>
    <property type="project" value="TreeGrafter"/>
</dbReference>
<organism evidence="1 2">
    <name type="scientific">Paragonimus heterotremus</name>
    <dbReference type="NCBI Taxonomy" id="100268"/>
    <lineage>
        <taxon>Eukaryota</taxon>
        <taxon>Metazoa</taxon>
        <taxon>Spiralia</taxon>
        <taxon>Lophotrochozoa</taxon>
        <taxon>Platyhelminthes</taxon>
        <taxon>Trematoda</taxon>
        <taxon>Digenea</taxon>
        <taxon>Plagiorchiida</taxon>
        <taxon>Troglotremata</taxon>
        <taxon>Troglotrematidae</taxon>
        <taxon>Paragonimus</taxon>
    </lineage>
</organism>
<comment type="caution">
    <text evidence="1">The sequence shown here is derived from an EMBL/GenBank/DDBJ whole genome shotgun (WGS) entry which is preliminary data.</text>
</comment>
<gene>
    <name evidence="1" type="ORF">PHET_07567</name>
</gene>
<sequence length="286" mass="32652">MTSESPDFLNDPIVAAHVESFIDVHCSIFVLDGPVCSDHAEVYSSYQLMSLWNFDSFYRMMCRQNVELEREALSSLEKHMRLHDQKQASLIESHVTDPVRNPICAGNVVVEGQQSEMLVTEHESPSRKNQPDAHLIHTNFMPTDVSINKRHLTLTNNGTLKDTNSGLMTPLVVTASTLDSRCETAGAHDLVTLVGNVDAKEDPQITSGNWFDRQAFLRKQRDLLIQMRQRKREKTLDLKTNDSDVNAMTKPADKFYTEDDDMQKVFEKRRALLRKLKAEVIDRSFK</sequence>
<reference evidence="1" key="1">
    <citation type="submission" date="2019-05" db="EMBL/GenBank/DDBJ databases">
        <title>Annotation for the trematode Paragonimus heterotremus.</title>
        <authorList>
            <person name="Choi Y.-J."/>
        </authorList>
    </citation>
    <scope>NUCLEOTIDE SEQUENCE</scope>
    <source>
        <strain evidence="1">LC</strain>
    </source>
</reference>
<dbReference type="PANTHER" id="PTHR21532">
    <property type="entry name" value="PHOSPHODIESTERASE HL"/>
    <property type="match status" value="1"/>
</dbReference>
<dbReference type="GO" id="GO:0097546">
    <property type="term" value="C:ciliary base"/>
    <property type="evidence" value="ECO:0007669"/>
    <property type="project" value="TreeGrafter"/>
</dbReference>
<dbReference type="InterPro" id="IPR038888">
    <property type="entry name" value="CFAP36"/>
</dbReference>
<evidence type="ECO:0000313" key="2">
    <source>
        <dbReference type="Proteomes" id="UP000748531"/>
    </source>
</evidence>
<dbReference type="OrthoDB" id="272687at2759"/>
<accession>A0A8J4T7S7</accession>
<dbReference type="AlphaFoldDB" id="A0A8J4T7S7"/>
<evidence type="ECO:0008006" key="3">
    <source>
        <dbReference type="Google" id="ProtNLM"/>
    </source>
</evidence>
<proteinExistence type="predicted"/>
<dbReference type="PANTHER" id="PTHR21532:SF0">
    <property type="entry name" value="CILIA- AND FLAGELLA-ASSOCIATED PROTEIN 36"/>
    <property type="match status" value="1"/>
</dbReference>
<protein>
    <recommendedName>
        <fullName evidence="3">Cilia- and flagella-associated protein 36</fullName>
    </recommendedName>
</protein>
<evidence type="ECO:0000313" key="1">
    <source>
        <dbReference type="EMBL" id="KAF5399484.1"/>
    </source>
</evidence>